<name>A0A7W9TP37_CASDE</name>
<dbReference type="EMBL" id="JACHIB010000011">
    <property type="protein sequence ID" value="MBB6084104.1"/>
    <property type="molecule type" value="Genomic_DNA"/>
</dbReference>
<comment type="caution">
    <text evidence="1">The sequence shown here is derived from an EMBL/GenBank/DDBJ whole genome shotgun (WGS) entry which is preliminary data.</text>
</comment>
<accession>A0A7W9TP37</accession>
<evidence type="ECO:0000313" key="2">
    <source>
        <dbReference type="Proteomes" id="UP000541136"/>
    </source>
</evidence>
<protein>
    <submittedName>
        <fullName evidence="1">Ca2+-binding RTX toxin-like protein</fullName>
    </submittedName>
</protein>
<dbReference type="InterPro" id="IPR011049">
    <property type="entry name" value="Serralysin-like_metalloprot_C"/>
</dbReference>
<gene>
    <name evidence="1" type="ORF">HNR28_002149</name>
</gene>
<dbReference type="RefSeq" id="WP_151025079.1">
    <property type="nucleotide sequence ID" value="NZ_JACHIB010000011.1"/>
</dbReference>
<evidence type="ECO:0000313" key="1">
    <source>
        <dbReference type="EMBL" id="MBB6084104.1"/>
    </source>
</evidence>
<proteinExistence type="predicted"/>
<organism evidence="1 2">
    <name type="scientific">Castellaniella defragrans</name>
    <name type="common">Alcaligenes defragrans</name>
    <dbReference type="NCBI Taxonomy" id="75697"/>
    <lineage>
        <taxon>Bacteria</taxon>
        <taxon>Pseudomonadati</taxon>
        <taxon>Pseudomonadota</taxon>
        <taxon>Betaproteobacteria</taxon>
        <taxon>Burkholderiales</taxon>
        <taxon>Alcaligenaceae</taxon>
        <taxon>Castellaniella</taxon>
    </lineage>
</organism>
<dbReference type="Proteomes" id="UP000541136">
    <property type="component" value="Unassembled WGS sequence"/>
</dbReference>
<dbReference type="AlphaFoldDB" id="A0A7W9TP37"/>
<dbReference type="PRINTS" id="PR00313">
    <property type="entry name" value="CABNDNGRPT"/>
</dbReference>
<sequence length="639" mass="64849">MANPFFNAAYYLAHNADVAAAVAGLPADQQFAIAEQHYELHGAYEGRAPNAWFDAVAYLNANPDLAPNGVTVATALAHYAAYGWDEGRLFSNDPSLAPSRFTAADYAAANPDVAAALGIADPADPTPEQQNQLLSHFLAHGIAEARPGAGPDFEALIAQSGFAITEGRLYVGTVGNDLFLFDAAGAMDPSNPAATDLSNVSINGAQGIDTLRIVNADSVMTPSLLSVEHVSVAAVAASGLSAAGVQTLSVTGGEDFVYTGRLLNSLSYDGGDLAHEFTAVFSGVDGTRDALAVHLSADANLTLNGVENLSLTLGTETADYVVNDHAVQGDALTVHVDGGAAGAEQMLVLDSVGSARLASFTLDAATVASDLDVGYFGDLDYVKSITVLTGDGCDCIGVFPLSPDATVVIDSGAGDDCIDLGIGPGSTATVRLGDGDDEFSAMLAVAGSTVMVDGGAGDDFLIAGAGIDIMTGGTGVDVFEFTGGMDSARVQTSTDAGGAVTLTGFDIITDFENVIALDPDPSLTFVEAVNVDDLAAAAATGTYAGLGVVDAGGRVAFETGFLANHTTLQSVLQALNASIGGEGDGVLFSFGGNAYVWAQGDDAANFNDDSLIQLTGVNAKLLKIIPDALDTIGSVIVFA</sequence>
<reference evidence="1 2" key="1">
    <citation type="submission" date="2020-08" db="EMBL/GenBank/DDBJ databases">
        <title>Genomic Encyclopedia of Type Strains, Phase IV (KMG-IV): sequencing the most valuable type-strain genomes for metagenomic binning, comparative biology and taxonomic classification.</title>
        <authorList>
            <person name="Goeker M."/>
        </authorList>
    </citation>
    <scope>NUCLEOTIDE SEQUENCE [LARGE SCALE GENOMIC DNA]</scope>
    <source>
        <strain evidence="1 2">DSM 12141</strain>
    </source>
</reference>
<dbReference type="SUPFAM" id="SSF51120">
    <property type="entry name" value="beta-Roll"/>
    <property type="match status" value="1"/>
</dbReference>